<name>A0A336MP78_CULSO</name>
<organism evidence="2">
    <name type="scientific">Culicoides sonorensis</name>
    <name type="common">Biting midge</name>
    <dbReference type="NCBI Taxonomy" id="179676"/>
    <lineage>
        <taxon>Eukaryota</taxon>
        <taxon>Metazoa</taxon>
        <taxon>Ecdysozoa</taxon>
        <taxon>Arthropoda</taxon>
        <taxon>Hexapoda</taxon>
        <taxon>Insecta</taxon>
        <taxon>Pterygota</taxon>
        <taxon>Neoptera</taxon>
        <taxon>Endopterygota</taxon>
        <taxon>Diptera</taxon>
        <taxon>Nematocera</taxon>
        <taxon>Chironomoidea</taxon>
        <taxon>Ceratopogonidae</taxon>
        <taxon>Ceratopogoninae</taxon>
        <taxon>Culicoides</taxon>
        <taxon>Monoculicoides</taxon>
    </lineage>
</organism>
<proteinExistence type="predicted"/>
<feature type="compositionally biased region" description="Basic and acidic residues" evidence="1">
    <location>
        <begin position="485"/>
        <end position="495"/>
    </location>
</feature>
<feature type="region of interest" description="Disordered" evidence="1">
    <location>
        <begin position="196"/>
        <end position="229"/>
    </location>
</feature>
<feature type="compositionally biased region" description="Basic and acidic residues" evidence="1">
    <location>
        <begin position="143"/>
        <end position="155"/>
    </location>
</feature>
<feature type="region of interest" description="Disordered" evidence="1">
    <location>
        <begin position="448"/>
        <end position="506"/>
    </location>
</feature>
<feature type="compositionally biased region" description="Basic and acidic residues" evidence="1">
    <location>
        <begin position="210"/>
        <end position="229"/>
    </location>
</feature>
<evidence type="ECO:0000313" key="2">
    <source>
        <dbReference type="EMBL" id="SSX27728.1"/>
    </source>
</evidence>
<feature type="compositionally biased region" description="Basic and acidic residues" evidence="1">
    <location>
        <begin position="103"/>
        <end position="122"/>
    </location>
</feature>
<dbReference type="AlphaFoldDB" id="A0A336MP78"/>
<sequence length="601" mass="67958">MDSVVVLDLPRLVDLSIGVPTVGNVNSTLLHTLLHVMVRKLGMEDYRVELSSSSGSQQVKELLPYLERAPTLVVKEYQIKGRADREIVPVRKSETVKSVFVIDSKKRSSSSERRRDNPRDSGDGQSRSSNNRGDRNLCYNADDEGKRLGARRKESSGSSRPRSAGESARDNLTNTTNMDLPRPLSDAQLRALEHVEQQHKIQEMSNWGVRDSRRREKDTCRRSKSYDRHEDIRKLEEAVSDINVAIADVLPQLVESELSKFKDLKSRVDSLERQVKNLGRFVGYAESHSQPSSRSSSLKATPGTTSAPGFIAKEQVDLLMEGILRDKDGRLMSRIEDKIKGIINNDLQTQLMQDLSERMKGELNKSSNDIVNTRIQQIEHDLLKAMKDMEEMLNKCQGDELKQMLDTHMSKVMERLNKVERAARLRAASTNSCELCPETLTCCTNLMSQSGKTTPDSTRGTVNDFPTRPITPRRPHSTSSASLKSNKDREKEKTPTKHRKLSQKSKSEIEFTPSFCSKSYTEEPFRIRKKSLENLDKPIPPAKTGRMVGGYMGSSTTTPREKYGAPIRQNSEPECSYCIDLENEQKAKSLPRMQTTSFKYQ</sequence>
<gene>
    <name evidence="2" type="primary">CSON014755</name>
</gene>
<dbReference type="VEuPathDB" id="VectorBase:CSON014755"/>
<feature type="region of interest" description="Disordered" evidence="1">
    <location>
        <begin position="284"/>
        <end position="306"/>
    </location>
</feature>
<feature type="region of interest" description="Disordered" evidence="1">
    <location>
        <begin position="535"/>
        <end position="569"/>
    </location>
</feature>
<feature type="region of interest" description="Disordered" evidence="1">
    <location>
        <begin position="103"/>
        <end position="182"/>
    </location>
</feature>
<reference evidence="2" key="1">
    <citation type="submission" date="2018-07" db="EMBL/GenBank/DDBJ databases">
        <authorList>
            <person name="Quirk P.G."/>
            <person name="Krulwich T.A."/>
        </authorList>
    </citation>
    <scope>NUCLEOTIDE SEQUENCE</scope>
</reference>
<feature type="compositionally biased region" description="Polar residues" evidence="1">
    <location>
        <begin position="448"/>
        <end position="461"/>
    </location>
</feature>
<accession>A0A336MP78</accession>
<evidence type="ECO:0000256" key="1">
    <source>
        <dbReference type="SAM" id="MobiDB-lite"/>
    </source>
</evidence>
<feature type="compositionally biased region" description="Low complexity" evidence="1">
    <location>
        <begin position="287"/>
        <end position="297"/>
    </location>
</feature>
<dbReference type="EMBL" id="UFQT01000866">
    <property type="protein sequence ID" value="SSX27728.1"/>
    <property type="molecule type" value="Genomic_DNA"/>
</dbReference>
<protein>
    <submittedName>
        <fullName evidence="2">CSON014755 protein</fullName>
    </submittedName>
</protein>